<dbReference type="GO" id="GO:0016787">
    <property type="term" value="F:hydrolase activity"/>
    <property type="evidence" value="ECO:0007669"/>
    <property type="project" value="UniProtKB-KW"/>
</dbReference>
<protein>
    <submittedName>
        <fullName evidence="3">ADP-ribose pyrophosphatase</fullName>
    </submittedName>
</protein>
<gene>
    <name evidence="3" type="ORF">B5808_07000</name>
</gene>
<evidence type="ECO:0000313" key="3">
    <source>
        <dbReference type="EMBL" id="ARJ07262.1"/>
    </source>
</evidence>
<dbReference type="PANTHER" id="PTHR11839:SF31">
    <property type="entry name" value="ADP-RIBOSE PYROPHOSPHATASE"/>
    <property type="match status" value="1"/>
</dbReference>
<feature type="domain" description="Nudix hydrolase" evidence="2">
    <location>
        <begin position="47"/>
        <end position="184"/>
    </location>
</feature>
<dbReference type="AlphaFoldDB" id="A0A1X9LS46"/>
<evidence type="ECO:0000313" key="4">
    <source>
        <dbReference type="Proteomes" id="UP000192775"/>
    </source>
</evidence>
<dbReference type="PROSITE" id="PS51462">
    <property type="entry name" value="NUDIX"/>
    <property type="match status" value="1"/>
</dbReference>
<proteinExistence type="predicted"/>
<dbReference type="GO" id="GO:0006753">
    <property type="term" value="P:nucleoside phosphate metabolic process"/>
    <property type="evidence" value="ECO:0007669"/>
    <property type="project" value="TreeGrafter"/>
</dbReference>
<sequence>MIVDELTDTPDPARVTSSELVFHGHVWDVRSDEFEYGGSTLRRDYVDHTGAVAIIALDERDRVLLIKQYRHPIRTREWEPPAGLLDEPGESPLHAAQRELSEEADLKADEWHVLSDYVTSPGGNNEVIRVFLARSLSPTGEAFAREGEEADMELAWHPLEDVLDAVLASRVQNPSLVVGVLALDAARRRDWSTLRPADAPWPAFEDRRG</sequence>
<keyword evidence="1" id="KW-0378">Hydrolase</keyword>
<organism evidence="3 4">
    <name type="scientific">Cnuibacter physcomitrellae</name>
    <dbReference type="NCBI Taxonomy" id="1619308"/>
    <lineage>
        <taxon>Bacteria</taxon>
        <taxon>Bacillati</taxon>
        <taxon>Actinomycetota</taxon>
        <taxon>Actinomycetes</taxon>
        <taxon>Micrococcales</taxon>
        <taxon>Microbacteriaceae</taxon>
        <taxon>Cnuibacter</taxon>
    </lineage>
</organism>
<dbReference type="PANTHER" id="PTHR11839">
    <property type="entry name" value="UDP/ADP-SUGAR PYROPHOSPHATASE"/>
    <property type="match status" value="1"/>
</dbReference>
<dbReference type="SUPFAM" id="SSF55811">
    <property type="entry name" value="Nudix"/>
    <property type="match status" value="1"/>
</dbReference>
<dbReference type="GO" id="GO:0005829">
    <property type="term" value="C:cytosol"/>
    <property type="evidence" value="ECO:0007669"/>
    <property type="project" value="TreeGrafter"/>
</dbReference>
<name>A0A1X9LS46_9MICO</name>
<dbReference type="EMBL" id="CP020715">
    <property type="protein sequence ID" value="ARJ07262.1"/>
    <property type="molecule type" value="Genomic_DNA"/>
</dbReference>
<evidence type="ECO:0000259" key="2">
    <source>
        <dbReference type="PROSITE" id="PS51462"/>
    </source>
</evidence>
<dbReference type="InterPro" id="IPR015797">
    <property type="entry name" value="NUDIX_hydrolase-like_dom_sf"/>
</dbReference>
<dbReference type="InterPro" id="IPR000086">
    <property type="entry name" value="NUDIX_hydrolase_dom"/>
</dbReference>
<reference evidence="3 4" key="1">
    <citation type="submission" date="2017-04" db="EMBL/GenBank/DDBJ databases">
        <authorList>
            <person name="Afonso C.L."/>
            <person name="Miller P.J."/>
            <person name="Scott M.A."/>
            <person name="Spackman E."/>
            <person name="Goraichik I."/>
            <person name="Dimitrov K.M."/>
            <person name="Suarez D.L."/>
            <person name="Swayne D.E."/>
        </authorList>
    </citation>
    <scope>NUCLEOTIDE SEQUENCE [LARGE SCALE GENOMIC DNA]</scope>
    <source>
        <strain evidence="4">XA(T)</strain>
    </source>
</reference>
<accession>A0A1X9LS46</accession>
<dbReference type="Pfam" id="PF00293">
    <property type="entry name" value="NUDIX"/>
    <property type="match status" value="1"/>
</dbReference>
<keyword evidence="4" id="KW-1185">Reference proteome</keyword>
<dbReference type="RefSeq" id="WP_085021399.1">
    <property type="nucleotide sequence ID" value="NZ_BMHD01000001.1"/>
</dbReference>
<dbReference type="KEGG" id="cphy:B5808_07000"/>
<dbReference type="CDD" id="cd24158">
    <property type="entry name" value="NUDIX_ADPRase_Rv1700"/>
    <property type="match status" value="1"/>
</dbReference>
<dbReference type="Gene3D" id="3.90.79.10">
    <property type="entry name" value="Nucleoside Triphosphate Pyrophosphohydrolase"/>
    <property type="match status" value="1"/>
</dbReference>
<dbReference type="Proteomes" id="UP000192775">
    <property type="component" value="Chromosome"/>
</dbReference>
<dbReference type="STRING" id="1619308.B5808_07000"/>
<dbReference type="GO" id="GO:0019693">
    <property type="term" value="P:ribose phosphate metabolic process"/>
    <property type="evidence" value="ECO:0007669"/>
    <property type="project" value="TreeGrafter"/>
</dbReference>
<evidence type="ECO:0000256" key="1">
    <source>
        <dbReference type="ARBA" id="ARBA00022801"/>
    </source>
</evidence>